<sequence length="102" mass="11438">MPGSAGMLMGLCYNFLDFAVGASRPLGHTQSSPAFEIPKIEQEYENLTDDLRLVRFSGPFVPQLGQDIYRQNPLAFCRRLNLCFFFSSSPNVADPPWTSMSK</sequence>
<dbReference type="EMBL" id="VMNF01000007">
    <property type="protein sequence ID" value="TXC05405.1"/>
    <property type="molecule type" value="Genomic_DNA"/>
</dbReference>
<proteinExistence type="predicted"/>
<evidence type="ECO:0000313" key="2">
    <source>
        <dbReference type="Proteomes" id="UP000321331"/>
    </source>
</evidence>
<name>A0A5C6T398_FUSOC</name>
<gene>
    <name evidence="1" type="ORF">FocTR4_00001187</name>
</gene>
<reference evidence="1 2" key="1">
    <citation type="submission" date="2019-07" db="EMBL/GenBank/DDBJ databases">
        <title>The First High-Quality Draft Genome Sequence of the Causal Agent of the Current Panama Disease Epidemic.</title>
        <authorList>
            <person name="Warmington R.J."/>
            <person name="Kay W."/>
            <person name="Jeffries A."/>
            <person name="Bebber D."/>
            <person name="Moore K."/>
            <person name="Studholme D.J."/>
        </authorList>
    </citation>
    <scope>NUCLEOTIDE SEQUENCE [LARGE SCALE GENOMIC DNA]</scope>
    <source>
        <strain evidence="1 2">TR4</strain>
    </source>
</reference>
<comment type="caution">
    <text evidence="1">The sequence shown here is derived from an EMBL/GenBank/DDBJ whole genome shotgun (WGS) entry which is preliminary data.</text>
</comment>
<organism evidence="1 2">
    <name type="scientific">Fusarium oxysporum f. sp. cubense</name>
    <dbReference type="NCBI Taxonomy" id="61366"/>
    <lineage>
        <taxon>Eukaryota</taxon>
        <taxon>Fungi</taxon>
        <taxon>Dikarya</taxon>
        <taxon>Ascomycota</taxon>
        <taxon>Pezizomycotina</taxon>
        <taxon>Sordariomycetes</taxon>
        <taxon>Hypocreomycetidae</taxon>
        <taxon>Hypocreales</taxon>
        <taxon>Nectriaceae</taxon>
        <taxon>Fusarium</taxon>
        <taxon>Fusarium oxysporum species complex</taxon>
    </lineage>
</organism>
<protein>
    <submittedName>
        <fullName evidence="1">Uncharacterized protein</fullName>
    </submittedName>
</protein>
<dbReference type="AlphaFoldDB" id="A0A5C6T398"/>
<dbReference type="Proteomes" id="UP000321331">
    <property type="component" value="Unassembled WGS sequence"/>
</dbReference>
<evidence type="ECO:0000313" key="1">
    <source>
        <dbReference type="EMBL" id="TXC05405.1"/>
    </source>
</evidence>
<accession>A0A5C6T398</accession>